<accession>A0A8H6IXR7</accession>
<dbReference type="InterPro" id="IPR000873">
    <property type="entry name" value="AMP-dep_synth/lig_dom"/>
</dbReference>
<dbReference type="InterPro" id="IPR020845">
    <property type="entry name" value="AMP-binding_CS"/>
</dbReference>
<keyword evidence="4" id="KW-1185">Reference proteome</keyword>
<keyword evidence="3" id="KW-0436">Ligase</keyword>
<dbReference type="SUPFAM" id="SSF56801">
    <property type="entry name" value="Acetyl-CoA synthetase-like"/>
    <property type="match status" value="1"/>
</dbReference>
<organism evidence="3 4">
    <name type="scientific">Colletotrichum sojae</name>
    <dbReference type="NCBI Taxonomy" id="2175907"/>
    <lineage>
        <taxon>Eukaryota</taxon>
        <taxon>Fungi</taxon>
        <taxon>Dikarya</taxon>
        <taxon>Ascomycota</taxon>
        <taxon>Pezizomycotina</taxon>
        <taxon>Sordariomycetes</taxon>
        <taxon>Hypocreomycetidae</taxon>
        <taxon>Glomerellales</taxon>
        <taxon>Glomerellaceae</taxon>
        <taxon>Colletotrichum</taxon>
        <taxon>Colletotrichum orchidearum species complex</taxon>
    </lineage>
</organism>
<evidence type="ECO:0000259" key="2">
    <source>
        <dbReference type="Pfam" id="PF13193"/>
    </source>
</evidence>
<feature type="domain" description="AMP-dependent synthetase/ligase" evidence="1">
    <location>
        <begin position="50"/>
        <end position="421"/>
    </location>
</feature>
<dbReference type="PANTHER" id="PTHR24096">
    <property type="entry name" value="LONG-CHAIN-FATTY-ACID--COA LIGASE"/>
    <property type="match status" value="1"/>
</dbReference>
<evidence type="ECO:0000259" key="1">
    <source>
        <dbReference type="Pfam" id="PF00501"/>
    </source>
</evidence>
<evidence type="ECO:0000313" key="3">
    <source>
        <dbReference type="EMBL" id="KAF6802406.1"/>
    </source>
</evidence>
<dbReference type="Gene3D" id="3.30.300.30">
    <property type="match status" value="1"/>
</dbReference>
<protein>
    <submittedName>
        <fullName evidence="3">Phenylacetyl-ligase-like protein</fullName>
    </submittedName>
</protein>
<gene>
    <name evidence="3" type="ORF">CSOJ01_11624</name>
</gene>
<dbReference type="EMBL" id="WIGN01000273">
    <property type="protein sequence ID" value="KAF6802406.1"/>
    <property type="molecule type" value="Genomic_DNA"/>
</dbReference>
<dbReference type="InterPro" id="IPR025110">
    <property type="entry name" value="AMP-bd_C"/>
</dbReference>
<name>A0A8H6IXR7_9PEZI</name>
<dbReference type="PANTHER" id="PTHR24096:SF422">
    <property type="entry name" value="BCDNA.GH02901"/>
    <property type="match status" value="1"/>
</dbReference>
<dbReference type="Pfam" id="PF00501">
    <property type="entry name" value="AMP-binding"/>
    <property type="match status" value="1"/>
</dbReference>
<dbReference type="InterPro" id="IPR045851">
    <property type="entry name" value="AMP-bd_C_sf"/>
</dbReference>
<dbReference type="AlphaFoldDB" id="A0A8H6IXR7"/>
<dbReference type="Gene3D" id="3.40.50.12780">
    <property type="entry name" value="N-terminal domain of ligase-like"/>
    <property type="match status" value="1"/>
</dbReference>
<dbReference type="Proteomes" id="UP000652219">
    <property type="component" value="Unassembled WGS sequence"/>
</dbReference>
<dbReference type="PROSITE" id="PS00455">
    <property type="entry name" value="AMP_BINDING"/>
    <property type="match status" value="1"/>
</dbReference>
<dbReference type="GO" id="GO:0016405">
    <property type="term" value="F:CoA-ligase activity"/>
    <property type="evidence" value="ECO:0007669"/>
    <property type="project" value="TreeGrafter"/>
</dbReference>
<evidence type="ECO:0000313" key="4">
    <source>
        <dbReference type="Proteomes" id="UP000652219"/>
    </source>
</evidence>
<sequence>MSFLPPDHIPQLPFEIPDTLSVHEFLFGDEDKYGRHPKANSKPPFTCGITGKAYSASQVAERIELLARGLASDLGWQVNEGRDMDKAIGIYSLNTIDTLTVSFATHRLSGASCPISSAYSEMELTGLLKSVNCKALFTCKPLFEQALKCAAAAGISSRHVYLLDLPPQFESGIQVPFSTKSVDRLIKEARSMSPLPRLQWSKGQGARQTAFMCTSSGTSGLPKCVKMSHKGVIANVLQLTTHESANNRRRTELSLGVLPLSHGYALNAVSLFSVYRGDGVVILQAFDLFQTLEVIEKYSLRRLWLVPSMITAITKAISLVSRYDLSSVTSVVTAASPLDQDTSEHFSRLFPRCKLIQAYGLTEVSVIISMTELNDGMHGSSGTLLPSIEARLVDTNGQDIDEYNRAGELWVRCPGIMLGYHNNEAATREMITEDGWLRTGDLVEVRQSPKGREHIFIVDRIKELIKVRGMQVAPAELESFLVLHPDVADAAVVPVPSETAGELPLAYVVRSPISKQRSESEVREELYSYVKEALSQHKHLDGGIEFTDSIPKTISGKTKRAMLKERAKALVRERKVIAQVATAWRETAEYEESKLVQIIDFDSDSDDDY</sequence>
<comment type="caution">
    <text evidence="3">The sequence shown here is derived from an EMBL/GenBank/DDBJ whole genome shotgun (WGS) entry which is preliminary data.</text>
</comment>
<proteinExistence type="predicted"/>
<reference evidence="3 4" key="1">
    <citation type="journal article" date="2020" name="Phytopathology">
        <title>Genome Sequence Resources of Colletotrichum truncatum, C. plurivorum, C. musicola, and C. sojae: Four Species Pathogenic to Soybean (Glycine max).</title>
        <authorList>
            <person name="Rogerio F."/>
            <person name="Boufleur T.R."/>
            <person name="Ciampi-Guillardi M."/>
            <person name="Sukno S.A."/>
            <person name="Thon M.R."/>
            <person name="Massola Junior N.S."/>
            <person name="Baroncelli R."/>
        </authorList>
    </citation>
    <scope>NUCLEOTIDE SEQUENCE [LARGE SCALE GENOMIC DNA]</scope>
    <source>
        <strain evidence="3 4">LFN0009</strain>
    </source>
</reference>
<feature type="domain" description="AMP-binding enzyme C-terminal" evidence="2">
    <location>
        <begin position="476"/>
        <end position="557"/>
    </location>
</feature>
<dbReference type="Pfam" id="PF13193">
    <property type="entry name" value="AMP-binding_C"/>
    <property type="match status" value="1"/>
</dbReference>
<dbReference type="InterPro" id="IPR042099">
    <property type="entry name" value="ANL_N_sf"/>
</dbReference>